<evidence type="ECO:0000256" key="3">
    <source>
        <dbReference type="SAM" id="Coils"/>
    </source>
</evidence>
<evidence type="ECO:0000256" key="1">
    <source>
        <dbReference type="ARBA" id="ARBA00022603"/>
    </source>
</evidence>
<feature type="region of interest" description="Disordered" evidence="4">
    <location>
        <begin position="1130"/>
        <end position="1149"/>
    </location>
</feature>
<sequence>MKDEKLLGKKDGATVNAQTDMTFQLSDDFSLDAYKPAENLEVGAGDVSKSLAVGASGAMEGAAEATGAVGEGVGNAIADGARNIGIPDTVIDKASAVAGYTPQGLGLKYVDMLGGAYGQAKEWLTDSLSDDGKKALQTAPVSEAPEGDWRVSSDPAVWAMQIAQGLGYMAPTVASAVATGGLSSASAIPSFTKLAMRSGAKPEVAARAAEKAYSVLRNTPASAIGMASDVGSQGVQAKETVMAAPIDQLAESEVFRNNFYMVDADPEYAGLSDAQKLDRAREMTAEQASKATMSDEKTLATSAMATMLGDVPLANMLTRGAGKASSSISKGVAKGAAEGAVREGASEAIQGGTQQYVANAVSNEYAGTDVDPMDGVALGAVNEGLLGGAIGGTMGAAGGARTGADKVSDTADAIENDMAQPAEPEGNTQDTDYAQVVEDVQGMEGAQLPSNDETTITDGPSEAAERVRQQILDKALSESKQEKEKPEVDGQGSLTSRFKTSQQSLRDKGVLPDNDNHFVKTVKLAYAMDQDKADALLERIEQGDQEAEQSLYALAEQASELGLDETGVQKIFNDAAAKQQAVKGKRESKVQRYISAIEQGRDNVGASKGVNNEARQPETAKDQLASSSEWAAGAAESTQQDTPGEASRNADLASSAPQDEVDAAYQQRDEQHAIQESIKDNVDKSAQSRGEFANRPNTMKMREDGKKPIADYAALTKKTKSMRKRLKKRMAQSNPQLREALLESLRNAPERIAAFEREANERKARFDAQPENQARRQQAEALFDPQQPEPASEPDFTRNAIKQVMDDMRERGELIIRALPKEEQAEAEADLKKAQSFATTKLRMMMDEAKAGRKGAFSDFEPRFQRKNEAIKKVSSDNAEREGTVSSDQVSVGGLDVGVPIVSREVEQSYNRATHIGRGRDFNAELQGEAKQIATELNEQGLLDTEARRNKAKSLIESYLGEQKQFIERESSRATNNPSWLVTGRSGRNMAKYSAKVDKDMAAFSREVEKLSAMRKLIPQQVEAVMNEEQRQAKQEKARRDNLSRAEKKAAEYLAIIAQNMREGNSLLAKGDRKWAGPKALTHLNLLASADEARAKALAKKMEESFKDVGGVLKVAGPRSKLAARLKELLSSKDNPKNSPATPTENSAIPTLDAFSTLNKGDMSLTEIKALSGQLTRDEQGVKGELYSLTIPKINEKMGAYFAARWKGEKKDRIVQAAFDQLLSDLEFTMAGGAQTITLTQEGNGKTRAEKVNEKIQAMDEDTYQAFIDARKQAEKDRKEATRQRKAALKDPQTISDFNLFAQNGGKFTPELRARYDKLVTDEILSRRKSEQEAAAKKAGLEADGEIEVGDITEGTHGKTGAAIFNVSLETRLGKDKFKEAAGMARSMKGGYWRGNFYFPTREDAEIFMGWLQGNDIDRSESVNAKREEKRQSNAEKLREASEKLAEKANAEYNAERKENTAKRMAEGERARSRAKKDAETAVLMVEVAEKIESGDLSALAGINAKTQVETLKRIENGLLWEASKKNSGAVERGDFSDPIWKKGTTVDEKVMFAKYPMADTDTRIINELASRMVNEKGYVKSGKILLAKYKNSEPKDVALSTENEHVIKMVEFAKKEELYGDLPAMFQRLQRMGITRRELLRQALREMGSTKTKTGLNESKVAKLERDLKKKVLGNRNAFVDFFPTPESRARHIVELADIEPGMKVLEPSAGNGILADAAKSQGADVEVVELASDLSDILKEKGHKVVGNDFLAFTGKVYDRIVMNPPFSNDMDIDHVRHAYGMLKPGGKMVAVMSSMAGDRSNNKNRAFKDWLAERDATEEMDPEGTFKESMNQTGVRTKTIEIEKPLTETKKESESEAVMFSREGVTQDGPTSKGMPLKQAELGVRQWLKEYNGGAGIKTKVVQTQAEAEKLLGQSIPDATIHGFYSDRDGAVVLVADNLPDMKTLRKKLRHEVLAHHGLKAVVGDSEYQKILERIARGKNSPHVKDLWDRIEKNYGDQEPLVQVEEILAHAAEIERSTIQRWWDRAIEAIAHALRKVGFMRPHDITKAELNNIVQTLVDRVKAVNHWDPNNPPPSGGSSKLSQAKFSKEHAPTMDEVLSQMDTEPTAHGRMKRALSATKTAVKGALGGSKGLGAVSLRQLADLAYDKLPQIKTYVDTVHRMMERRNQMAFESADIAQNIRKWAAKNKPVADELFNVAHEATVEGVDPAEQFVSAAEAIENRIRHIENVAREDRLTNSQAEELRQLRNDLKDEPRRLRKHIALRKRFDKLPTEAKQHYRTMRDNYKARHNDYRTLLEQQIENADIDNRVKKKRLAELRSLFELQEVNAPYFPLARFGDYWVSAIDENGENRFLMFESEAEQKATSEKLKEKGFEVRSGYKMEGNPAINGASLSFVTDLMGKIDESSLNDEKKALIKDQVYQMYLQALPSRSMRKQFIHRKKTKGWSNDALRAMAENMMKGAYQLSRMEFADELTKQATEAKKVAEQSNDNQTGRYAEEMMKRHEWVMNPKHSTAAQKITSLGFLWMLGVSPAAAAVNTTQNFVVALPIIASKFGTKAAASELNGAMKEFITSRGQISRKFRNQSEKDAYQAWHDMGLLDSTNAHDLAGMAEAENWQYNEAYEKAMGVVSWLFHKAEVFNRETTAIAAYRLAKQKGHSHESATKMAADITWDAHFDYTNANRARYMQTPTMKVLMQFKQYSQNMTYYLLRNMYLSMKGATKEEKAEARKQLVGTLGMTGLLGGATALPLGSLFALANGLNAAFGDDDEPWDAEVEFKNYLGELMGQDMADKVIYGVGGAGVSSRISLDGLWIRDPNRDIEGEDLWTHYAEQVAGPVMGGIVVSWLRGSSAIAEGNVYRGIEKMMPKFARDPMKAYRYWDEGALNYRGDAYKEADQFTGLQLLLQANGLTDGELMKQYDLNNAIKGYEQHILDRRRDIMTAFWLAYKESDDAMMLEAKKSIRKFNQANPRIAIDSDTLRRSIKTRRRYNRESQNGVNVKKSLRYLNERVGW</sequence>
<dbReference type="GO" id="GO:0003676">
    <property type="term" value="F:nucleic acid binding"/>
    <property type="evidence" value="ECO:0007669"/>
    <property type="project" value="InterPro"/>
</dbReference>
<feature type="compositionally biased region" description="Basic and acidic residues" evidence="4">
    <location>
        <begin position="667"/>
        <end position="683"/>
    </location>
</feature>
<dbReference type="InterPro" id="IPR041639">
    <property type="entry name" value="LPD39"/>
</dbReference>
<feature type="region of interest" description="Disordered" evidence="4">
    <location>
        <begin position="761"/>
        <end position="798"/>
    </location>
</feature>
<feature type="region of interest" description="Disordered" evidence="4">
    <location>
        <begin position="603"/>
        <end position="709"/>
    </location>
</feature>
<dbReference type="GO" id="GO:0008168">
    <property type="term" value="F:methyltransferase activity"/>
    <property type="evidence" value="ECO:0007669"/>
    <property type="project" value="UniProtKB-KW"/>
</dbReference>
<organism evidence="6 7">
    <name type="scientific">Salinivibrio kushneri</name>
    <dbReference type="NCBI Taxonomy" id="1908198"/>
    <lineage>
        <taxon>Bacteria</taxon>
        <taxon>Pseudomonadati</taxon>
        <taxon>Pseudomonadota</taxon>
        <taxon>Gammaproteobacteria</taxon>
        <taxon>Vibrionales</taxon>
        <taxon>Vibrionaceae</taxon>
        <taxon>Salinivibrio</taxon>
    </lineage>
</organism>
<dbReference type="PROSITE" id="PS00092">
    <property type="entry name" value="N6_MTASE"/>
    <property type="match status" value="1"/>
</dbReference>
<dbReference type="EMBL" id="MUEO01000021">
    <property type="protein sequence ID" value="OOE43748.1"/>
    <property type="molecule type" value="Genomic_DNA"/>
</dbReference>
<feature type="compositionally biased region" description="Basic and acidic residues" evidence="4">
    <location>
        <begin position="761"/>
        <end position="778"/>
    </location>
</feature>
<evidence type="ECO:0000256" key="4">
    <source>
        <dbReference type="SAM" id="MobiDB-lite"/>
    </source>
</evidence>
<evidence type="ECO:0000313" key="6">
    <source>
        <dbReference type="EMBL" id="OOE43748.1"/>
    </source>
</evidence>
<proteinExistence type="predicted"/>
<feature type="compositionally biased region" description="Basic and acidic residues" evidence="4">
    <location>
        <begin position="475"/>
        <end position="488"/>
    </location>
</feature>
<feature type="domain" description="Large polyvalent protein-associated" evidence="5">
    <location>
        <begin position="2126"/>
        <end position="2324"/>
    </location>
</feature>
<feature type="region of interest" description="Disordered" evidence="4">
    <location>
        <begin position="1421"/>
        <end position="1477"/>
    </location>
</feature>
<protein>
    <recommendedName>
        <fullName evidence="5">Large polyvalent protein-associated domain-containing protein</fullName>
    </recommendedName>
</protein>
<reference evidence="6 7" key="1">
    <citation type="journal article" date="2017" name="Genome Announc.">
        <title>Draft Genome Sequences of Salinivibrio proteolyticus, Salinivibrio sharmensis, Salinivibrio siamensis, Salinivibrio costicola subsp. alcaliphilus, Salinivibrio costicola subsp. vallismortis, and 29 New Isolates Belonging to the Genus Salinivibrio.</title>
        <authorList>
            <person name="Lopez-Hermoso C."/>
            <person name="de la Haba R.R."/>
            <person name="Sanchez-Porro C."/>
            <person name="Bayliss S.C."/>
            <person name="Feil E.J."/>
            <person name="Ventosa A."/>
        </authorList>
    </citation>
    <scope>NUCLEOTIDE SEQUENCE [LARGE SCALE GENOMIC DNA]</scope>
    <source>
        <strain evidence="6 7">IC202</strain>
    </source>
</reference>
<feature type="region of interest" description="Disordered" evidence="4">
    <location>
        <begin position="2067"/>
        <end position="2093"/>
    </location>
</feature>
<dbReference type="CDD" id="cd02440">
    <property type="entry name" value="AdoMet_MTases"/>
    <property type="match status" value="1"/>
</dbReference>
<feature type="coiled-coil region" evidence="3">
    <location>
        <begin position="1264"/>
        <end position="1291"/>
    </location>
</feature>
<dbReference type="Proteomes" id="UP000188726">
    <property type="component" value="Unassembled WGS sequence"/>
</dbReference>
<dbReference type="Gene3D" id="3.40.50.150">
    <property type="entry name" value="Vaccinia Virus protein VP39"/>
    <property type="match status" value="1"/>
</dbReference>
<feature type="compositionally biased region" description="Polar residues" evidence="4">
    <location>
        <begin position="1137"/>
        <end position="1149"/>
    </location>
</feature>
<feature type="compositionally biased region" description="Polar residues" evidence="4">
    <location>
        <begin position="492"/>
        <end position="504"/>
    </location>
</feature>
<dbReference type="Pfam" id="PF18858">
    <property type="entry name" value="LPD39"/>
    <property type="match status" value="1"/>
</dbReference>
<feature type="region of interest" description="Disordered" evidence="4">
    <location>
        <begin position="475"/>
        <end position="512"/>
    </location>
</feature>
<dbReference type="InterPro" id="IPR029063">
    <property type="entry name" value="SAM-dependent_MTases_sf"/>
</dbReference>
<feature type="compositionally biased region" description="Low complexity" evidence="4">
    <location>
        <begin position="625"/>
        <end position="637"/>
    </location>
</feature>
<dbReference type="SUPFAM" id="SSF53335">
    <property type="entry name" value="S-adenosyl-L-methionine-dependent methyltransferases"/>
    <property type="match status" value="1"/>
</dbReference>
<dbReference type="NCBIfam" id="NF032893">
    <property type="entry name" value="tail-700"/>
    <property type="match status" value="1"/>
</dbReference>
<feature type="compositionally biased region" description="Basic and acidic residues" evidence="4">
    <location>
        <begin position="700"/>
        <end position="709"/>
    </location>
</feature>
<accession>A0AB36K5A4</accession>
<dbReference type="RefSeq" id="WP_241835589.1">
    <property type="nucleotide sequence ID" value="NZ_MUEO01000021.1"/>
</dbReference>
<dbReference type="InterPro" id="IPR002052">
    <property type="entry name" value="DNA_methylase_N6_adenine_CS"/>
</dbReference>
<keyword evidence="2" id="KW-0808">Transferase</keyword>
<comment type="caution">
    <text evidence="6">The sequence shown here is derived from an EMBL/GenBank/DDBJ whole genome shotgun (WGS) entry which is preliminary data.</text>
</comment>
<dbReference type="GO" id="GO:0032259">
    <property type="term" value="P:methylation"/>
    <property type="evidence" value="ECO:0007669"/>
    <property type="project" value="UniProtKB-KW"/>
</dbReference>
<keyword evidence="3" id="KW-0175">Coiled coil</keyword>
<evidence type="ECO:0000259" key="5">
    <source>
        <dbReference type="Pfam" id="PF18858"/>
    </source>
</evidence>
<gene>
    <name evidence="6" type="ORF">BZG09_09815</name>
</gene>
<name>A0AB36K5A4_9GAMM</name>
<evidence type="ECO:0000256" key="2">
    <source>
        <dbReference type="ARBA" id="ARBA00022679"/>
    </source>
</evidence>
<keyword evidence="1" id="KW-0489">Methyltransferase</keyword>
<evidence type="ECO:0000313" key="7">
    <source>
        <dbReference type="Proteomes" id="UP000188726"/>
    </source>
</evidence>